<dbReference type="InterPro" id="IPR046796">
    <property type="entry name" value="Transposase_32_dom"/>
</dbReference>
<accession>M1DHC7</accession>
<evidence type="ECO:0000256" key="1">
    <source>
        <dbReference type="SAM" id="MobiDB-lite"/>
    </source>
</evidence>
<sequence length="295" mass="33113">MEFGWAPLTEAPPDARSTWVREFYAILPNVRWDEPHPVIHIWGVDIPLNATTINEDLKVPEVSNAEYEANLREMDLEWLERHPGGACPSGPSLLGHCGGRMRLSGNRTNVTFPRDLVVACAIQGIELNVGVHIISEWKMFYQGTSYGSHLHPLFVRASSTSRSKRRNTDRASSSKAAVDSDDESPILGARVDEDLAALQKILGSAFDDFTPVPPSTALEVEMIRRELRQEKTKVLEKDRLMVRIWKTVRTIFTCVTLGHELPRVKKGDFQHFTFLDEAVIGLVPPEELDSDVDTS</sequence>
<dbReference type="Gramene" id="PGSC0003DMT400089061">
    <property type="protein sequence ID" value="PGSC0003DMT400089061"/>
    <property type="gene ID" value="PGSC0003DMG400038632"/>
</dbReference>
<dbReference type="eggNOG" id="ENOG502R82Y">
    <property type="taxonomic scope" value="Eukaryota"/>
</dbReference>
<dbReference type="PaxDb" id="4113-PGSC0003DMT400089061"/>
<reference evidence="3" key="2">
    <citation type="submission" date="2015-06" db="UniProtKB">
        <authorList>
            <consortium name="EnsemblPlants"/>
        </authorList>
    </citation>
    <scope>IDENTIFICATION</scope>
    <source>
        <strain evidence="3">DM1-3 516 R44</strain>
    </source>
</reference>
<dbReference type="EnsemblPlants" id="PGSC0003DMT400089061">
    <property type="protein sequence ID" value="PGSC0003DMT400089061"/>
    <property type="gene ID" value="PGSC0003DMG400038632"/>
</dbReference>
<dbReference type="Pfam" id="PF20167">
    <property type="entry name" value="Transposase_32"/>
    <property type="match status" value="1"/>
</dbReference>
<protein>
    <recommendedName>
        <fullName evidence="2">Putative plant transposon protein domain-containing protein</fullName>
    </recommendedName>
</protein>
<dbReference type="Proteomes" id="UP000011115">
    <property type="component" value="Unassembled WGS sequence"/>
</dbReference>
<dbReference type="AlphaFoldDB" id="M1DHC7"/>
<evidence type="ECO:0000313" key="4">
    <source>
        <dbReference type="Proteomes" id="UP000011115"/>
    </source>
</evidence>
<feature type="domain" description="Putative plant transposon protein" evidence="2">
    <location>
        <begin position="2"/>
        <end position="150"/>
    </location>
</feature>
<feature type="region of interest" description="Disordered" evidence="1">
    <location>
        <begin position="158"/>
        <end position="181"/>
    </location>
</feature>
<evidence type="ECO:0000259" key="2">
    <source>
        <dbReference type="Pfam" id="PF20167"/>
    </source>
</evidence>
<proteinExistence type="predicted"/>
<organism evidence="3 4">
    <name type="scientific">Solanum tuberosum</name>
    <name type="common">Potato</name>
    <dbReference type="NCBI Taxonomy" id="4113"/>
    <lineage>
        <taxon>Eukaryota</taxon>
        <taxon>Viridiplantae</taxon>
        <taxon>Streptophyta</taxon>
        <taxon>Embryophyta</taxon>
        <taxon>Tracheophyta</taxon>
        <taxon>Spermatophyta</taxon>
        <taxon>Magnoliopsida</taxon>
        <taxon>eudicotyledons</taxon>
        <taxon>Gunneridae</taxon>
        <taxon>Pentapetalae</taxon>
        <taxon>asterids</taxon>
        <taxon>lamiids</taxon>
        <taxon>Solanales</taxon>
        <taxon>Solanaceae</taxon>
        <taxon>Solanoideae</taxon>
        <taxon>Solaneae</taxon>
        <taxon>Solanum</taxon>
    </lineage>
</organism>
<dbReference type="HOGENOM" id="CLU_055921_0_0_1"/>
<reference evidence="4" key="1">
    <citation type="journal article" date="2011" name="Nature">
        <title>Genome sequence and analysis of the tuber crop potato.</title>
        <authorList>
            <consortium name="The Potato Genome Sequencing Consortium"/>
        </authorList>
    </citation>
    <scope>NUCLEOTIDE SEQUENCE [LARGE SCALE GENOMIC DNA]</scope>
    <source>
        <strain evidence="4">cv. DM1-3 516 R44</strain>
    </source>
</reference>
<name>M1DHC7_SOLTU</name>
<keyword evidence="4" id="KW-1185">Reference proteome</keyword>
<dbReference type="InParanoid" id="M1DHC7"/>
<evidence type="ECO:0000313" key="3">
    <source>
        <dbReference type="EnsemblPlants" id="PGSC0003DMT400089061"/>
    </source>
</evidence>